<dbReference type="STRING" id="135208.A0A4Y9ZQE4"/>
<dbReference type="Pfam" id="PF01529">
    <property type="entry name" value="DHHC"/>
    <property type="match status" value="1"/>
</dbReference>
<keyword evidence="3 12" id="KW-0812">Transmembrane</keyword>
<feature type="transmembrane region" description="Helical" evidence="12">
    <location>
        <begin position="507"/>
        <end position="527"/>
    </location>
</feature>
<dbReference type="AlphaFoldDB" id="A0A4Y9ZQE4"/>
<evidence type="ECO:0000256" key="10">
    <source>
        <dbReference type="ARBA" id="ARBA00048048"/>
    </source>
</evidence>
<evidence type="ECO:0000256" key="8">
    <source>
        <dbReference type="ARBA" id="ARBA00023139"/>
    </source>
</evidence>
<evidence type="ECO:0000256" key="7">
    <source>
        <dbReference type="ARBA" id="ARBA00023136"/>
    </source>
</evidence>
<feature type="repeat" description="ANK" evidence="11">
    <location>
        <begin position="172"/>
        <end position="204"/>
    </location>
</feature>
<gene>
    <name evidence="14" type="ORF">EWM64_g8294</name>
</gene>
<evidence type="ECO:0000256" key="11">
    <source>
        <dbReference type="PROSITE-ProRule" id="PRU00023"/>
    </source>
</evidence>
<dbReference type="OrthoDB" id="6781668at2759"/>
<dbReference type="GO" id="GO:0016020">
    <property type="term" value="C:membrane"/>
    <property type="evidence" value="ECO:0007669"/>
    <property type="project" value="UniProtKB-SubCell"/>
</dbReference>
<dbReference type="InterPro" id="IPR036770">
    <property type="entry name" value="Ankyrin_rpt-contain_sf"/>
</dbReference>
<keyword evidence="12" id="KW-0808">Transferase</keyword>
<keyword evidence="9" id="KW-0449">Lipoprotein</keyword>
<feature type="transmembrane region" description="Helical" evidence="12">
    <location>
        <begin position="370"/>
        <end position="387"/>
    </location>
</feature>
<dbReference type="GO" id="GO:0019706">
    <property type="term" value="F:protein-cysteine S-palmitoyltransferase activity"/>
    <property type="evidence" value="ECO:0007669"/>
    <property type="project" value="UniProtKB-EC"/>
</dbReference>
<feature type="repeat" description="ANK" evidence="11">
    <location>
        <begin position="205"/>
        <end position="237"/>
    </location>
</feature>
<evidence type="ECO:0000256" key="6">
    <source>
        <dbReference type="ARBA" id="ARBA00023043"/>
    </source>
</evidence>
<sequence>MDDIVNPKADLSATTVTAASAQAGAFSAPASQVRTVAEPEVNIFVAAQRGDVSLIREMIESGKARATDRDDQNITPLHWAAINAQVAACRYLLEQGAEVDALGGDLVATPMQWAARGGYLYVIHVLIAHGADPNIKDSQGYNTLHLTTHSSSIMPLLYLLHQPISVDERDSNGHTALMWAAYQGDALSVELLLKHGASTNVSDDVGLTPLHWAVVRGNKVCIKRLIEKGAEIGAKDNEGRTARDMAVELKSLGAWKRALEEGGFNEDGTKRKRTLSERNSKLGTFFAPTIFLYLMFMTLTILPWYTGIILAMAEFFAMHHIVTRVLLNKPTYTESVTASPYFAGIIFGSMVWVAFSWATRLLQQTESHPFTHLTFALTFGVCAYNFFRSMTLDPGTCPAPTSDAELKSIIEDLASEGRLNGQTFCIQHGNRLDRNIVVSVTAVSHVRIIGVNNHRHFLVFVSTLVLGIALFDYLTVAYFNAMENLPPPSPSCLLPASLCSITVVDTFLFSVAFWSTLQLIWTVVLLASQYWQVARQMTTLEVSNLGRYGFMGGRGARASARRWATGTSAATRSCHRRA</sequence>
<dbReference type="Pfam" id="PF12796">
    <property type="entry name" value="Ank_2"/>
    <property type="match status" value="2"/>
</dbReference>
<organism evidence="14 15">
    <name type="scientific">Hericium alpestre</name>
    <dbReference type="NCBI Taxonomy" id="135208"/>
    <lineage>
        <taxon>Eukaryota</taxon>
        <taxon>Fungi</taxon>
        <taxon>Dikarya</taxon>
        <taxon>Basidiomycota</taxon>
        <taxon>Agaricomycotina</taxon>
        <taxon>Agaricomycetes</taxon>
        <taxon>Russulales</taxon>
        <taxon>Hericiaceae</taxon>
        <taxon>Hericium</taxon>
    </lineage>
</organism>
<protein>
    <recommendedName>
        <fullName evidence="12">Palmitoyltransferase</fullName>
        <ecNumber evidence="12">2.3.1.225</ecNumber>
    </recommendedName>
</protein>
<evidence type="ECO:0000256" key="2">
    <source>
        <dbReference type="ARBA" id="ARBA00010104"/>
    </source>
</evidence>
<evidence type="ECO:0000313" key="14">
    <source>
        <dbReference type="EMBL" id="TFY75718.1"/>
    </source>
</evidence>
<dbReference type="InterPro" id="IPR002110">
    <property type="entry name" value="Ankyrin_rpt"/>
</dbReference>
<evidence type="ECO:0000256" key="12">
    <source>
        <dbReference type="RuleBase" id="RU079119"/>
    </source>
</evidence>
<proteinExistence type="inferred from homology"/>
<keyword evidence="4" id="KW-0677">Repeat</keyword>
<evidence type="ECO:0000256" key="3">
    <source>
        <dbReference type="ARBA" id="ARBA00022692"/>
    </source>
</evidence>
<keyword evidence="15" id="KW-1185">Reference proteome</keyword>
<comment type="catalytic activity">
    <reaction evidence="10 12">
        <text>L-cysteinyl-[protein] + hexadecanoyl-CoA = S-hexadecanoyl-L-cysteinyl-[protein] + CoA</text>
        <dbReference type="Rhea" id="RHEA:36683"/>
        <dbReference type="Rhea" id="RHEA-COMP:10131"/>
        <dbReference type="Rhea" id="RHEA-COMP:11032"/>
        <dbReference type="ChEBI" id="CHEBI:29950"/>
        <dbReference type="ChEBI" id="CHEBI:57287"/>
        <dbReference type="ChEBI" id="CHEBI:57379"/>
        <dbReference type="ChEBI" id="CHEBI:74151"/>
        <dbReference type="EC" id="2.3.1.225"/>
    </reaction>
</comment>
<dbReference type="EC" id="2.3.1.225" evidence="12"/>
<dbReference type="SMART" id="SM00248">
    <property type="entry name" value="ANK"/>
    <property type="match status" value="4"/>
</dbReference>
<dbReference type="InterPro" id="IPR001594">
    <property type="entry name" value="Palmitoyltrfase_DHHC"/>
</dbReference>
<comment type="subcellular location">
    <subcellularLocation>
        <location evidence="1">Membrane</location>
        <topology evidence="1">Multi-pass membrane protein</topology>
    </subcellularLocation>
</comment>
<keyword evidence="8" id="KW-0564">Palmitate</keyword>
<evidence type="ECO:0000256" key="5">
    <source>
        <dbReference type="ARBA" id="ARBA00022989"/>
    </source>
</evidence>
<reference evidence="14 15" key="1">
    <citation type="submission" date="2019-02" db="EMBL/GenBank/DDBJ databases">
        <title>Genome sequencing of the rare red list fungi Hericium alpestre (H. flagellum).</title>
        <authorList>
            <person name="Buettner E."/>
            <person name="Kellner H."/>
        </authorList>
    </citation>
    <scope>NUCLEOTIDE SEQUENCE [LARGE SCALE GENOMIC DNA]</scope>
    <source>
        <strain evidence="14 15">DSM 108284</strain>
    </source>
</reference>
<feature type="repeat" description="ANK" evidence="11">
    <location>
        <begin position="109"/>
        <end position="138"/>
    </location>
</feature>
<keyword evidence="5 12" id="KW-1133">Transmembrane helix</keyword>
<evidence type="ECO:0000256" key="4">
    <source>
        <dbReference type="ARBA" id="ARBA00022737"/>
    </source>
</evidence>
<feature type="transmembrane region" description="Helical" evidence="12">
    <location>
        <begin position="339"/>
        <end position="358"/>
    </location>
</feature>
<dbReference type="PANTHER" id="PTHR24161">
    <property type="entry name" value="ANK_REP_REGION DOMAIN-CONTAINING PROTEIN-RELATED"/>
    <property type="match status" value="1"/>
</dbReference>
<feature type="repeat" description="ANK" evidence="11">
    <location>
        <begin position="72"/>
        <end position="104"/>
    </location>
</feature>
<evidence type="ECO:0000259" key="13">
    <source>
        <dbReference type="Pfam" id="PF01529"/>
    </source>
</evidence>
<comment type="caution">
    <text evidence="14">The sequence shown here is derived from an EMBL/GenBank/DDBJ whole genome shotgun (WGS) entry which is preliminary data.</text>
</comment>
<evidence type="ECO:0000256" key="1">
    <source>
        <dbReference type="ARBA" id="ARBA00004141"/>
    </source>
</evidence>
<feature type="transmembrane region" description="Helical" evidence="12">
    <location>
        <begin position="457"/>
        <end position="479"/>
    </location>
</feature>
<evidence type="ECO:0000313" key="15">
    <source>
        <dbReference type="Proteomes" id="UP000298061"/>
    </source>
</evidence>
<keyword evidence="6 11" id="KW-0040">ANK repeat</keyword>
<evidence type="ECO:0000256" key="9">
    <source>
        <dbReference type="ARBA" id="ARBA00023288"/>
    </source>
</evidence>
<name>A0A4Y9ZQE4_9AGAM</name>
<dbReference type="Proteomes" id="UP000298061">
    <property type="component" value="Unassembled WGS sequence"/>
</dbReference>
<accession>A0A4Y9ZQE4</accession>
<dbReference type="PROSITE" id="PS50297">
    <property type="entry name" value="ANK_REP_REGION"/>
    <property type="match status" value="4"/>
</dbReference>
<dbReference type="PANTHER" id="PTHR24161:SF85">
    <property type="entry name" value="PALMITOYLTRANSFERASE HIP14"/>
    <property type="match status" value="1"/>
</dbReference>
<keyword evidence="12" id="KW-0012">Acyltransferase</keyword>
<comment type="similarity">
    <text evidence="2">Belongs to the DHHC palmitoyltransferase family. AKR/ZDHHC17 subfamily.</text>
</comment>
<dbReference type="SUPFAM" id="SSF48403">
    <property type="entry name" value="Ankyrin repeat"/>
    <property type="match status" value="1"/>
</dbReference>
<keyword evidence="7 12" id="KW-0472">Membrane</keyword>
<dbReference type="EMBL" id="SFCI01001460">
    <property type="protein sequence ID" value="TFY75718.1"/>
    <property type="molecule type" value="Genomic_DNA"/>
</dbReference>
<comment type="domain">
    <text evidence="12">The DHHC domain is required for palmitoyltransferase activity.</text>
</comment>
<dbReference type="PROSITE" id="PS50088">
    <property type="entry name" value="ANK_REPEAT"/>
    <property type="match status" value="4"/>
</dbReference>
<feature type="transmembrane region" description="Helical" evidence="12">
    <location>
        <begin position="282"/>
        <end position="302"/>
    </location>
</feature>
<dbReference type="Gene3D" id="1.25.40.20">
    <property type="entry name" value="Ankyrin repeat-containing domain"/>
    <property type="match status" value="1"/>
</dbReference>
<feature type="domain" description="Palmitoyltransferase DHHC" evidence="13">
    <location>
        <begin position="448"/>
        <end position="542"/>
    </location>
</feature>